<dbReference type="AlphaFoldDB" id="A0A1C7N7D6"/>
<accession>A0A1C7N7D6</accession>
<gene>
    <name evidence="6" type="ORF">A0J61_07067</name>
</gene>
<proteinExistence type="predicted"/>
<dbReference type="PANTHER" id="PTHR46380">
    <property type="entry name" value="CYCLIN-D-BINDING MYB-LIKE TRANSCRIPTION FACTOR 1"/>
    <property type="match status" value="1"/>
</dbReference>
<comment type="subcellular location">
    <subcellularLocation>
        <location evidence="1">Nucleus</location>
    </subcellularLocation>
</comment>
<keyword evidence="7" id="KW-1185">Reference proteome</keyword>
<evidence type="ECO:0000259" key="5">
    <source>
        <dbReference type="SMART" id="SM00717"/>
    </source>
</evidence>
<comment type="caution">
    <text evidence="6">The sequence shown here is derived from an EMBL/GenBank/DDBJ whole genome shotgun (WGS) entry which is preliminary data.</text>
</comment>
<feature type="compositionally biased region" description="Basic residues" evidence="4">
    <location>
        <begin position="34"/>
        <end position="47"/>
    </location>
</feature>
<dbReference type="PANTHER" id="PTHR46380:SF2">
    <property type="entry name" value="CYCLIN-D-BINDING MYB-LIKE TRANSCRIPTION FACTOR 1"/>
    <property type="match status" value="1"/>
</dbReference>
<dbReference type="GO" id="GO:0005634">
    <property type="term" value="C:nucleus"/>
    <property type="evidence" value="ECO:0007669"/>
    <property type="project" value="UniProtKB-SubCell"/>
</dbReference>
<protein>
    <recommendedName>
        <fullName evidence="5">Myb-like domain-containing protein</fullName>
    </recommendedName>
</protein>
<evidence type="ECO:0000256" key="2">
    <source>
        <dbReference type="ARBA" id="ARBA00023125"/>
    </source>
</evidence>
<dbReference type="Gene3D" id="1.10.10.60">
    <property type="entry name" value="Homeodomain-like"/>
    <property type="match status" value="1"/>
</dbReference>
<evidence type="ECO:0000256" key="1">
    <source>
        <dbReference type="ARBA" id="ARBA00004123"/>
    </source>
</evidence>
<dbReference type="InParanoid" id="A0A1C7N7D6"/>
<feature type="compositionally biased region" description="Acidic residues" evidence="4">
    <location>
        <begin position="74"/>
        <end position="87"/>
    </location>
</feature>
<dbReference type="Proteomes" id="UP000093000">
    <property type="component" value="Unassembled WGS sequence"/>
</dbReference>
<dbReference type="SMART" id="SM00717">
    <property type="entry name" value="SANT"/>
    <property type="match status" value="2"/>
</dbReference>
<organism evidence="6 7">
    <name type="scientific">Choanephora cucurbitarum</name>
    <dbReference type="NCBI Taxonomy" id="101091"/>
    <lineage>
        <taxon>Eukaryota</taxon>
        <taxon>Fungi</taxon>
        <taxon>Fungi incertae sedis</taxon>
        <taxon>Mucoromycota</taxon>
        <taxon>Mucoromycotina</taxon>
        <taxon>Mucoromycetes</taxon>
        <taxon>Mucorales</taxon>
        <taxon>Mucorineae</taxon>
        <taxon>Choanephoraceae</taxon>
        <taxon>Choanephoroideae</taxon>
        <taxon>Choanephora</taxon>
    </lineage>
</organism>
<evidence type="ECO:0000256" key="4">
    <source>
        <dbReference type="SAM" id="MobiDB-lite"/>
    </source>
</evidence>
<feature type="compositionally biased region" description="Basic and acidic residues" evidence="4">
    <location>
        <begin position="104"/>
        <end position="119"/>
    </location>
</feature>
<dbReference type="InterPro" id="IPR009057">
    <property type="entry name" value="Homeodomain-like_sf"/>
</dbReference>
<evidence type="ECO:0000256" key="3">
    <source>
        <dbReference type="ARBA" id="ARBA00023242"/>
    </source>
</evidence>
<dbReference type="InterPro" id="IPR051651">
    <property type="entry name" value="DMTF1_DNA-bind_reg"/>
</dbReference>
<dbReference type="STRING" id="101091.A0A1C7N7D6"/>
<keyword evidence="2" id="KW-0238">DNA-binding</keyword>
<dbReference type="GO" id="GO:0003700">
    <property type="term" value="F:DNA-binding transcription factor activity"/>
    <property type="evidence" value="ECO:0007669"/>
    <property type="project" value="TreeGrafter"/>
</dbReference>
<dbReference type="InterPro" id="IPR001005">
    <property type="entry name" value="SANT/Myb"/>
</dbReference>
<name>A0A1C7N7D6_9FUNG</name>
<evidence type="ECO:0000313" key="7">
    <source>
        <dbReference type="Proteomes" id="UP000093000"/>
    </source>
</evidence>
<dbReference type="SUPFAM" id="SSF46689">
    <property type="entry name" value="Homeodomain-like"/>
    <property type="match status" value="1"/>
</dbReference>
<feature type="compositionally biased region" description="Basic and acidic residues" evidence="4">
    <location>
        <begin position="22"/>
        <end position="33"/>
    </location>
</feature>
<reference evidence="6 7" key="1">
    <citation type="submission" date="2016-03" db="EMBL/GenBank/DDBJ databases">
        <title>Choanephora cucurbitarum.</title>
        <authorList>
            <person name="Min B."/>
            <person name="Park H."/>
            <person name="Park J.-H."/>
            <person name="Shin H.-D."/>
            <person name="Choi I.-G."/>
        </authorList>
    </citation>
    <scope>NUCLEOTIDE SEQUENCE [LARGE SCALE GENOMIC DNA]</scope>
    <source>
        <strain evidence="6 7">KUS-F28377</strain>
    </source>
</reference>
<feature type="domain" description="Myb-like" evidence="5">
    <location>
        <begin position="323"/>
        <end position="378"/>
    </location>
</feature>
<feature type="region of interest" description="Disordered" evidence="4">
    <location>
        <begin position="22"/>
        <end position="123"/>
    </location>
</feature>
<sequence>MVEKKARRRKMRPNNVIAIERANTERIYEEKKKQICQHKLPPKKKKQQMAVESASDSDETDHETEKNRGASEADSSEADNNEADTQADNDTKNKKRVREDSEEEGQKKQKITDSAKKSILDANRISFRRRIDADPAKPVSVNYKNKLLDTFVPDVKADDFISASDSEEDSGDDYESKDYPAWQRTLGWNPEPDTAPWPKQRKLGYSDKLKLEKRIKKVCKRENMTFAEAREIFSSSNRKPHIRFFQKIAKVFPNISLHMLAKVCKETYHEKRNNSPWQPEEIELLQELLKVHGPNTSILCQHLNRSPKNITDCLFSLRNVSKNNKRWSKEEDEKLAKIIAEGKQKTGERPTFPSIVPMFNGERTQKQIYQRYHHIQHRIMPDGTLLPDRKPTAQEELEYLEKLMEQVREHDLVEESQLDLSKEKGFVKRSFYLRSRAQIPGFETMKVKGKDHIGL</sequence>
<keyword evidence="3" id="KW-0539">Nucleus</keyword>
<feature type="domain" description="Myb-like" evidence="5">
    <location>
        <begin position="273"/>
        <end position="320"/>
    </location>
</feature>
<dbReference type="EMBL" id="LUGH01000459">
    <property type="protein sequence ID" value="OBZ84878.1"/>
    <property type="molecule type" value="Genomic_DNA"/>
</dbReference>
<dbReference type="OrthoDB" id="39591at2759"/>
<dbReference type="GO" id="GO:0000976">
    <property type="term" value="F:transcription cis-regulatory region binding"/>
    <property type="evidence" value="ECO:0007669"/>
    <property type="project" value="TreeGrafter"/>
</dbReference>
<evidence type="ECO:0000313" key="6">
    <source>
        <dbReference type="EMBL" id="OBZ84878.1"/>
    </source>
</evidence>